<evidence type="ECO:0000256" key="5">
    <source>
        <dbReference type="SAM" id="Phobius"/>
    </source>
</evidence>
<evidence type="ECO:0000313" key="8">
    <source>
        <dbReference type="Proteomes" id="UP000027734"/>
    </source>
</evidence>
<proteinExistence type="predicted"/>
<gene>
    <name evidence="7" type="ORF">DSW25_15470</name>
</gene>
<dbReference type="Pfam" id="PF04893">
    <property type="entry name" value="Yip1"/>
    <property type="match status" value="1"/>
</dbReference>
<evidence type="ECO:0000256" key="4">
    <source>
        <dbReference type="ARBA" id="ARBA00023136"/>
    </source>
</evidence>
<keyword evidence="3 5" id="KW-1133">Transmembrane helix</keyword>
<feature type="domain" description="Yip1" evidence="6">
    <location>
        <begin position="4"/>
        <end position="170"/>
    </location>
</feature>
<evidence type="ECO:0000256" key="1">
    <source>
        <dbReference type="ARBA" id="ARBA00004141"/>
    </source>
</evidence>
<feature type="transmembrane region" description="Helical" evidence="5">
    <location>
        <begin position="60"/>
        <end position="82"/>
    </location>
</feature>
<reference evidence="7 8" key="1">
    <citation type="submission" date="2014-01" db="EMBL/GenBank/DDBJ databases">
        <title>Sulfitobacter donghicola JCM 14565 Genome Sequencing.</title>
        <authorList>
            <person name="Lai Q."/>
            <person name="Hong Z."/>
        </authorList>
    </citation>
    <scope>NUCLEOTIDE SEQUENCE [LARGE SCALE GENOMIC DNA]</scope>
    <source>
        <strain evidence="7 8">JCM 14565</strain>
    </source>
</reference>
<feature type="transmembrane region" description="Helical" evidence="5">
    <location>
        <begin position="150"/>
        <end position="178"/>
    </location>
</feature>
<evidence type="ECO:0000313" key="7">
    <source>
        <dbReference type="EMBL" id="KEJ88487.1"/>
    </source>
</evidence>
<organism evidence="7 8">
    <name type="scientific">Sulfitobacter donghicola DSW-25 = KCTC 12864 = JCM 14565</name>
    <dbReference type="NCBI Taxonomy" id="1300350"/>
    <lineage>
        <taxon>Bacteria</taxon>
        <taxon>Pseudomonadati</taxon>
        <taxon>Pseudomonadota</taxon>
        <taxon>Alphaproteobacteria</taxon>
        <taxon>Rhodobacterales</taxon>
        <taxon>Roseobacteraceae</taxon>
        <taxon>Sulfitobacter</taxon>
    </lineage>
</organism>
<dbReference type="InterPro" id="IPR006977">
    <property type="entry name" value="Yip1_dom"/>
</dbReference>
<evidence type="ECO:0000256" key="2">
    <source>
        <dbReference type="ARBA" id="ARBA00022692"/>
    </source>
</evidence>
<evidence type="ECO:0000256" key="3">
    <source>
        <dbReference type="ARBA" id="ARBA00022989"/>
    </source>
</evidence>
<dbReference type="AlphaFoldDB" id="A0A073ISX0"/>
<protein>
    <recommendedName>
        <fullName evidence="6">Yip1 domain-containing protein</fullName>
    </recommendedName>
</protein>
<keyword evidence="8" id="KW-1185">Reference proteome</keyword>
<dbReference type="EMBL" id="JAMC01000006">
    <property type="protein sequence ID" value="KEJ88487.1"/>
    <property type="molecule type" value="Genomic_DNA"/>
</dbReference>
<dbReference type="Proteomes" id="UP000027734">
    <property type="component" value="Unassembled WGS sequence"/>
</dbReference>
<feature type="transmembrane region" description="Helical" evidence="5">
    <location>
        <begin position="94"/>
        <end position="116"/>
    </location>
</feature>
<comment type="subcellular location">
    <subcellularLocation>
        <location evidence="1">Membrane</location>
        <topology evidence="1">Multi-pass membrane protein</topology>
    </subcellularLocation>
</comment>
<dbReference type="STRING" id="1300350.Z948_3385"/>
<name>A0A073ISX0_9RHOB</name>
<evidence type="ECO:0000259" key="6">
    <source>
        <dbReference type="Pfam" id="PF04893"/>
    </source>
</evidence>
<sequence length="187" mass="19786">MALETITTPRSAAKKIIGLYLSRDVLWSALALVACVNSLINGAFLFFVDTASLPGMVSNPVLFFVITAGLLVLSVHAFYWTGRALGGQADLGDVLALMVWLHALQAAAQVVLFVLAFLSPNFAQFLSFGINVVALWVIVNFIAQAHRFPNLLYAIGTIVLAMVGIAFGLVILAGLIGLGTLGVPTNV</sequence>
<keyword evidence="2 5" id="KW-0812">Transmembrane</keyword>
<keyword evidence="4 5" id="KW-0472">Membrane</keyword>
<dbReference type="eggNOG" id="ENOG5032RKM">
    <property type="taxonomic scope" value="Bacteria"/>
</dbReference>
<feature type="transmembrane region" description="Helical" evidence="5">
    <location>
        <begin position="122"/>
        <end position="143"/>
    </location>
</feature>
<comment type="caution">
    <text evidence="7">The sequence shown here is derived from an EMBL/GenBank/DDBJ whole genome shotgun (WGS) entry which is preliminary data.</text>
</comment>
<dbReference type="GO" id="GO:0016020">
    <property type="term" value="C:membrane"/>
    <property type="evidence" value="ECO:0007669"/>
    <property type="project" value="UniProtKB-SubCell"/>
</dbReference>
<accession>A0A073ISX0</accession>
<feature type="transmembrane region" description="Helical" evidence="5">
    <location>
        <begin position="25"/>
        <end position="48"/>
    </location>
</feature>